<proteinExistence type="predicted"/>
<evidence type="ECO:0000313" key="2">
    <source>
        <dbReference type="Proteomes" id="UP000593567"/>
    </source>
</evidence>
<organism evidence="1 2">
    <name type="scientific">Bugula neritina</name>
    <name type="common">Brown bryozoan</name>
    <name type="synonym">Sertularia neritina</name>
    <dbReference type="NCBI Taxonomy" id="10212"/>
    <lineage>
        <taxon>Eukaryota</taxon>
        <taxon>Metazoa</taxon>
        <taxon>Spiralia</taxon>
        <taxon>Lophotrochozoa</taxon>
        <taxon>Bryozoa</taxon>
        <taxon>Gymnolaemata</taxon>
        <taxon>Cheilostomatida</taxon>
        <taxon>Flustrina</taxon>
        <taxon>Buguloidea</taxon>
        <taxon>Bugulidae</taxon>
        <taxon>Bugula</taxon>
    </lineage>
</organism>
<protein>
    <submittedName>
        <fullName evidence="1">Uncharacterized protein</fullName>
    </submittedName>
</protein>
<accession>A0A7J7IWA2</accession>
<comment type="caution">
    <text evidence="1">The sequence shown here is derived from an EMBL/GenBank/DDBJ whole genome shotgun (WGS) entry which is preliminary data.</text>
</comment>
<gene>
    <name evidence="1" type="ORF">EB796_023522</name>
</gene>
<dbReference type="EMBL" id="VXIV02003329">
    <property type="protein sequence ID" value="KAF6018183.1"/>
    <property type="molecule type" value="Genomic_DNA"/>
</dbReference>
<sequence length="158" mass="17517">MAQRQSFMAIPPSPIRPINGLSLNRQDPLQVNNIMAPWRVNMPPSLQSPYPVPHYINEITMGLRSSVPAPYGNGFGARYPSPVYPVGCGISPDANLWFQRRQEGWPCNWPLTQVAPLNLGYPTEPGSMPLPQVRVTPHIPLPPQRTGYTSLPQLLGLD</sequence>
<name>A0A7J7IWA2_BUGNE</name>
<keyword evidence="2" id="KW-1185">Reference proteome</keyword>
<dbReference type="Proteomes" id="UP000593567">
    <property type="component" value="Unassembled WGS sequence"/>
</dbReference>
<dbReference type="AlphaFoldDB" id="A0A7J7IWA2"/>
<reference evidence="1" key="1">
    <citation type="submission" date="2020-06" db="EMBL/GenBank/DDBJ databases">
        <title>Draft genome of Bugula neritina, a colonial animal packing powerful symbionts and potential medicines.</title>
        <authorList>
            <person name="Rayko M."/>
        </authorList>
    </citation>
    <scope>NUCLEOTIDE SEQUENCE [LARGE SCALE GENOMIC DNA]</scope>
    <source>
        <strain evidence="1">Kwan_BN1</strain>
    </source>
</reference>
<evidence type="ECO:0000313" key="1">
    <source>
        <dbReference type="EMBL" id="KAF6018183.1"/>
    </source>
</evidence>